<feature type="transmembrane region" description="Helical" evidence="2">
    <location>
        <begin position="297"/>
        <end position="322"/>
    </location>
</feature>
<evidence type="ECO:0000313" key="4">
    <source>
        <dbReference type="Proteomes" id="UP001596044"/>
    </source>
</evidence>
<comment type="caution">
    <text evidence="3">The sequence shown here is derived from an EMBL/GenBank/DDBJ whole genome shotgun (WGS) entry which is preliminary data.</text>
</comment>
<protein>
    <submittedName>
        <fullName evidence="3">MFS transporter</fullName>
    </submittedName>
</protein>
<keyword evidence="2" id="KW-0812">Transmembrane</keyword>
<comment type="subcellular location">
    <subcellularLocation>
        <location evidence="1">Cell membrane</location>
        <topology evidence="1">Multi-pass membrane protein</topology>
    </subcellularLocation>
</comment>
<dbReference type="PANTHER" id="PTHR23526">
    <property type="entry name" value="INTEGRAL MEMBRANE TRANSPORT PROTEIN-RELATED"/>
    <property type="match status" value="1"/>
</dbReference>
<feature type="transmembrane region" description="Helical" evidence="2">
    <location>
        <begin position="177"/>
        <end position="196"/>
    </location>
</feature>
<keyword evidence="4" id="KW-1185">Reference proteome</keyword>
<gene>
    <name evidence="3" type="ORF">ACFPOG_22150</name>
</gene>
<dbReference type="PANTHER" id="PTHR23526:SF2">
    <property type="entry name" value="MAJOR FACILITATOR SUPERFAMILY (MFS) PROFILE DOMAIN-CONTAINING PROTEIN"/>
    <property type="match status" value="1"/>
</dbReference>
<dbReference type="InterPro" id="IPR011701">
    <property type="entry name" value="MFS"/>
</dbReference>
<dbReference type="Proteomes" id="UP001596044">
    <property type="component" value="Unassembled WGS sequence"/>
</dbReference>
<feature type="transmembrane region" description="Helical" evidence="2">
    <location>
        <begin position="24"/>
        <end position="46"/>
    </location>
</feature>
<dbReference type="EMBL" id="JBHSMJ010000030">
    <property type="protein sequence ID" value="MFC5450954.1"/>
    <property type="molecule type" value="Genomic_DNA"/>
</dbReference>
<feature type="transmembrane region" description="Helical" evidence="2">
    <location>
        <begin position="52"/>
        <end position="72"/>
    </location>
</feature>
<organism evidence="3 4">
    <name type="scientific">Paenibacillus aestuarii</name>
    <dbReference type="NCBI Taxonomy" id="516965"/>
    <lineage>
        <taxon>Bacteria</taxon>
        <taxon>Bacillati</taxon>
        <taxon>Bacillota</taxon>
        <taxon>Bacilli</taxon>
        <taxon>Bacillales</taxon>
        <taxon>Paenibacillaceae</taxon>
        <taxon>Paenibacillus</taxon>
    </lineage>
</organism>
<feature type="transmembrane region" description="Helical" evidence="2">
    <location>
        <begin position="148"/>
        <end position="171"/>
    </location>
</feature>
<feature type="transmembrane region" description="Helical" evidence="2">
    <location>
        <begin position="84"/>
        <end position="104"/>
    </location>
</feature>
<dbReference type="InterPro" id="IPR052528">
    <property type="entry name" value="Sugar_transport-like"/>
</dbReference>
<dbReference type="InterPro" id="IPR036259">
    <property type="entry name" value="MFS_trans_sf"/>
</dbReference>
<proteinExistence type="predicted"/>
<keyword evidence="2" id="KW-0472">Membrane</keyword>
<accession>A0ABW0KC24</accession>
<evidence type="ECO:0000256" key="1">
    <source>
        <dbReference type="ARBA" id="ARBA00004651"/>
    </source>
</evidence>
<name>A0ABW0KC24_9BACL</name>
<feature type="transmembrane region" description="Helical" evidence="2">
    <location>
        <begin position="257"/>
        <end position="276"/>
    </location>
</feature>
<keyword evidence="2" id="KW-1133">Transmembrane helix</keyword>
<dbReference type="Pfam" id="PF07690">
    <property type="entry name" value="MFS_1"/>
    <property type="match status" value="1"/>
</dbReference>
<dbReference type="RefSeq" id="WP_270881576.1">
    <property type="nucleotide sequence ID" value="NZ_JAQFVF010000055.1"/>
</dbReference>
<sequence length="413" mass="46307">MMERFARDPLPLEKRLSREAASTLWNHGIYQFGNSLAGVFISLYLWRLTNDLWINGAFQLIMLASAPIATIYMGKVAKVKDRLYAYRSGIYLTALFYLLILIAQERMIDYYVGFALLKGISTAFYWLGNFTMISDVTDNDNRHRYLGINAMVTHVANLSGPALAGLIIASFSGLRGYMLIFGLSFLMFVLGSVLSLQIRKRPTHHTAYYLKYTSLILKRRPDFTRSLVGWFIIGLPQGIMVYVPSILIYHVLPHESWVGYLNAFFLSLSILSSYILSVRGNSAATGTYLSWSAWGSLAATVILLWGVSLTGVIIFMCVTSLLKPLQANTYTAHYYQMIGSMPLGENFRIESIVIRESVINIGRAAGVLLFMLTAGEIDNVWLPWMLVAVMLAQAVIRPLIEGRAGTLERGISR</sequence>
<feature type="transmembrane region" description="Helical" evidence="2">
    <location>
        <begin position="110"/>
        <end position="127"/>
    </location>
</feature>
<dbReference type="SUPFAM" id="SSF103473">
    <property type="entry name" value="MFS general substrate transporter"/>
    <property type="match status" value="1"/>
</dbReference>
<reference evidence="4" key="1">
    <citation type="journal article" date="2019" name="Int. J. Syst. Evol. Microbiol.">
        <title>The Global Catalogue of Microorganisms (GCM) 10K type strain sequencing project: providing services to taxonomists for standard genome sequencing and annotation.</title>
        <authorList>
            <consortium name="The Broad Institute Genomics Platform"/>
            <consortium name="The Broad Institute Genome Sequencing Center for Infectious Disease"/>
            <person name="Wu L."/>
            <person name="Ma J."/>
        </authorList>
    </citation>
    <scope>NUCLEOTIDE SEQUENCE [LARGE SCALE GENOMIC DNA]</scope>
    <source>
        <strain evidence="4">KACC 11904</strain>
    </source>
</reference>
<feature type="transmembrane region" description="Helical" evidence="2">
    <location>
        <begin position="227"/>
        <end position="251"/>
    </location>
</feature>
<dbReference type="Gene3D" id="1.20.1250.20">
    <property type="entry name" value="MFS general substrate transporter like domains"/>
    <property type="match status" value="1"/>
</dbReference>
<evidence type="ECO:0000313" key="3">
    <source>
        <dbReference type="EMBL" id="MFC5450954.1"/>
    </source>
</evidence>
<evidence type="ECO:0000256" key="2">
    <source>
        <dbReference type="SAM" id="Phobius"/>
    </source>
</evidence>